<evidence type="ECO:0000313" key="2">
    <source>
        <dbReference type="Proteomes" id="UP000325780"/>
    </source>
</evidence>
<keyword evidence="2" id="KW-1185">Reference proteome</keyword>
<dbReference type="OrthoDB" id="5598852at2759"/>
<dbReference type="EMBL" id="ML742390">
    <property type="protein sequence ID" value="KAE8145081.1"/>
    <property type="molecule type" value="Genomic_DNA"/>
</dbReference>
<protein>
    <recommendedName>
        <fullName evidence="3">Aminoglycoside phosphotransferase domain-containing protein</fullName>
    </recommendedName>
</protein>
<proteinExistence type="predicted"/>
<dbReference type="Proteomes" id="UP000325780">
    <property type="component" value="Unassembled WGS sequence"/>
</dbReference>
<organism evidence="1 2">
    <name type="scientific">Aspergillus avenaceus</name>
    <dbReference type="NCBI Taxonomy" id="36643"/>
    <lineage>
        <taxon>Eukaryota</taxon>
        <taxon>Fungi</taxon>
        <taxon>Dikarya</taxon>
        <taxon>Ascomycota</taxon>
        <taxon>Pezizomycotina</taxon>
        <taxon>Eurotiomycetes</taxon>
        <taxon>Eurotiomycetidae</taxon>
        <taxon>Eurotiales</taxon>
        <taxon>Aspergillaceae</taxon>
        <taxon>Aspergillus</taxon>
        <taxon>Aspergillus subgen. Circumdati</taxon>
    </lineage>
</organism>
<reference evidence="1 2" key="1">
    <citation type="submission" date="2019-04" db="EMBL/GenBank/DDBJ databases">
        <title>Friends and foes A comparative genomics study of 23 Aspergillus species from section Flavi.</title>
        <authorList>
            <consortium name="DOE Joint Genome Institute"/>
            <person name="Kjaerbolling I."/>
            <person name="Vesth T."/>
            <person name="Frisvad J.C."/>
            <person name="Nybo J.L."/>
            <person name="Theobald S."/>
            <person name="Kildgaard S."/>
            <person name="Isbrandt T."/>
            <person name="Kuo A."/>
            <person name="Sato A."/>
            <person name="Lyhne E.K."/>
            <person name="Kogle M.E."/>
            <person name="Wiebenga A."/>
            <person name="Kun R.S."/>
            <person name="Lubbers R.J."/>
            <person name="Makela M.R."/>
            <person name="Barry K."/>
            <person name="Chovatia M."/>
            <person name="Clum A."/>
            <person name="Daum C."/>
            <person name="Haridas S."/>
            <person name="He G."/>
            <person name="LaButti K."/>
            <person name="Lipzen A."/>
            <person name="Mondo S."/>
            <person name="Riley R."/>
            <person name="Salamov A."/>
            <person name="Simmons B.A."/>
            <person name="Magnuson J.K."/>
            <person name="Henrissat B."/>
            <person name="Mortensen U.H."/>
            <person name="Larsen T.O."/>
            <person name="Devries R.P."/>
            <person name="Grigoriev I.V."/>
            <person name="Machida M."/>
            <person name="Baker S.E."/>
            <person name="Andersen M.R."/>
        </authorList>
    </citation>
    <scope>NUCLEOTIDE SEQUENCE [LARGE SCALE GENOMIC DNA]</scope>
    <source>
        <strain evidence="1 2">IBT 18842</strain>
    </source>
</reference>
<evidence type="ECO:0008006" key="3">
    <source>
        <dbReference type="Google" id="ProtNLM"/>
    </source>
</evidence>
<name>A0A5N6TG54_ASPAV</name>
<sequence>MATSDLVYSVDKEIAGLFENSTETHSACDTFAKQRFDGNIVPVAVQGLCSYTVYAGLNAEFVVQFHLASLQLSMDLANLARSIYGHFVPQVTFLRQIGEIIESKDLFTSTSRAEFFALSWKSPQHVDQTSRPNLYCQRKEELDALRLSLPDRFHPFIRESLDLLPTILSLPMVLLQNDFGVFNIIVNEMSCNLAGVHFKSGWSRFDDYVVLEDIIWSTFSKEVGGLSSDVVRAIKAARIAGLLLSLGFTSRLANIPKPVPSIRVTRLTDLA</sequence>
<dbReference type="AlphaFoldDB" id="A0A5N6TG54"/>
<accession>A0A5N6TG54</accession>
<gene>
    <name evidence="1" type="ORF">BDV25DRAFT_170825</name>
</gene>
<evidence type="ECO:0000313" key="1">
    <source>
        <dbReference type="EMBL" id="KAE8145081.1"/>
    </source>
</evidence>